<protein>
    <submittedName>
        <fullName evidence="2">Uncharacterized protein</fullName>
    </submittedName>
</protein>
<sequence>MRTPAIRADMRMGTPALGGRGSCVLGAEHRTRPVYGRGPGPPHPSARRSALLFPTLDHSPRTRTPADDGTHLRPDDGTHLRPDDGTHLRPGGGTRPGRVAAHNPARRPHPARHGTERARRSVERRALALKTAGR</sequence>
<evidence type="ECO:0000313" key="3">
    <source>
        <dbReference type="Proteomes" id="UP001501759"/>
    </source>
</evidence>
<dbReference type="Proteomes" id="UP001501759">
    <property type="component" value="Unassembled WGS sequence"/>
</dbReference>
<feature type="compositionally biased region" description="Basic and acidic residues" evidence="1">
    <location>
        <begin position="113"/>
        <end position="126"/>
    </location>
</feature>
<organism evidence="2 3">
    <name type="scientific">Streptomyces siamensis</name>
    <dbReference type="NCBI Taxonomy" id="1274986"/>
    <lineage>
        <taxon>Bacteria</taxon>
        <taxon>Bacillati</taxon>
        <taxon>Actinomycetota</taxon>
        <taxon>Actinomycetes</taxon>
        <taxon>Kitasatosporales</taxon>
        <taxon>Streptomycetaceae</taxon>
        <taxon>Streptomyces</taxon>
    </lineage>
</organism>
<proteinExistence type="predicted"/>
<name>A0ABP9JP99_9ACTN</name>
<feature type="region of interest" description="Disordered" evidence="1">
    <location>
        <begin position="1"/>
        <end position="134"/>
    </location>
</feature>
<comment type="caution">
    <text evidence="2">The sequence shown here is derived from an EMBL/GenBank/DDBJ whole genome shotgun (WGS) entry which is preliminary data.</text>
</comment>
<keyword evidence="3" id="KW-1185">Reference proteome</keyword>
<feature type="compositionally biased region" description="Basic and acidic residues" evidence="1">
    <location>
        <begin position="58"/>
        <end position="87"/>
    </location>
</feature>
<evidence type="ECO:0000313" key="2">
    <source>
        <dbReference type="EMBL" id="GAA5038644.1"/>
    </source>
</evidence>
<reference evidence="3" key="1">
    <citation type="journal article" date="2019" name="Int. J. Syst. Evol. Microbiol.">
        <title>The Global Catalogue of Microorganisms (GCM) 10K type strain sequencing project: providing services to taxonomists for standard genome sequencing and annotation.</title>
        <authorList>
            <consortium name="The Broad Institute Genomics Platform"/>
            <consortium name="The Broad Institute Genome Sequencing Center for Infectious Disease"/>
            <person name="Wu L."/>
            <person name="Ma J."/>
        </authorList>
    </citation>
    <scope>NUCLEOTIDE SEQUENCE [LARGE SCALE GENOMIC DNA]</scope>
    <source>
        <strain evidence="3">JCM 18409</strain>
    </source>
</reference>
<dbReference type="EMBL" id="BAABKB010000048">
    <property type="protein sequence ID" value="GAA5038644.1"/>
    <property type="molecule type" value="Genomic_DNA"/>
</dbReference>
<gene>
    <name evidence="2" type="ORF">GCM10023335_88020</name>
</gene>
<accession>A0ABP9JP99</accession>
<evidence type="ECO:0000256" key="1">
    <source>
        <dbReference type="SAM" id="MobiDB-lite"/>
    </source>
</evidence>